<sequence>MTVVQQMAGGDADANNVDAIERFFGDGGTFAMLRGVCVAQLETLYAQAFNFYQAGRLEDALTMFKGLAALNHYDPRAFLGVAGAYQALERYQDALPAYAYGAMLAPQDPRFTFHAAQCHQHLGDLASARSGYEQAQILAVDSEHAGLAGQAQVLLEALQQKEGARHAS</sequence>
<dbReference type="InterPro" id="IPR005415">
    <property type="entry name" value="T3SS_Ca_resp_chp_LcrH/SycD"/>
</dbReference>
<dbReference type="RefSeq" id="WP_081791636.1">
    <property type="nucleotide sequence ID" value="NZ_BQIL01000019.1"/>
</dbReference>
<dbReference type="Proteomes" id="UP000825591">
    <property type="component" value="Chromosome"/>
</dbReference>
<dbReference type="SUPFAM" id="SSF48452">
    <property type="entry name" value="TPR-like"/>
    <property type="match status" value="1"/>
</dbReference>
<dbReference type="PRINTS" id="PR01595">
    <property type="entry name" value="SYCDCHAPRONE"/>
</dbReference>
<dbReference type="EMBL" id="JACGDE010000009">
    <property type="protein sequence ID" value="MBA6066017.1"/>
    <property type="molecule type" value="Genomic_DNA"/>
</dbReference>
<proteinExistence type="predicted"/>
<dbReference type="EMBL" id="CP081966">
    <property type="protein sequence ID" value="QZP28589.1"/>
    <property type="molecule type" value="Genomic_DNA"/>
</dbReference>
<dbReference type="Gene3D" id="1.25.40.10">
    <property type="entry name" value="Tetratricopeptide repeat domain"/>
    <property type="match status" value="1"/>
</dbReference>
<organism evidence="1 3">
    <name type="scientific">Pseudomonas mosselii</name>
    <dbReference type="NCBI Taxonomy" id="78327"/>
    <lineage>
        <taxon>Bacteria</taxon>
        <taxon>Pseudomonadati</taxon>
        <taxon>Pseudomonadota</taxon>
        <taxon>Gammaproteobacteria</taxon>
        <taxon>Pseudomonadales</taxon>
        <taxon>Pseudomonadaceae</taxon>
        <taxon>Pseudomonas</taxon>
    </lineage>
</organism>
<dbReference type="InterPro" id="IPR016379">
    <property type="entry name" value="T3SS_Ca_resp_chp_LcrH/SycD_sub"/>
</dbReference>
<reference evidence="1 3" key="1">
    <citation type="submission" date="2020-07" db="EMBL/GenBank/DDBJ databases">
        <title>Diversity of carbapenemase encoding genes among Pseudomonas putida group clinical isolates in a tertiary Brazilian hospital.</title>
        <authorList>
            <person name="Alberto-Lei F."/>
            <person name="Nodari C.S."/>
            <person name="Streling A.P."/>
            <person name="Paulino J.T."/>
            <person name="Bessa-Neto F.O."/>
            <person name="Cayo R."/>
            <person name="Gales A.C."/>
        </authorList>
    </citation>
    <scope>NUCLEOTIDE SEQUENCE [LARGE SCALE GENOMIC DNA]</scope>
    <source>
        <strain evidence="1 3">14802</strain>
    </source>
</reference>
<dbReference type="Proteomes" id="UP000541770">
    <property type="component" value="Unassembled WGS sequence"/>
</dbReference>
<dbReference type="PIRSF" id="PIRSF003165">
    <property type="entry name" value="Chaperone_SicA"/>
    <property type="match status" value="1"/>
</dbReference>
<dbReference type="AlphaFoldDB" id="A0A7W2JVP3"/>
<evidence type="ECO:0000313" key="1">
    <source>
        <dbReference type="EMBL" id="MBA6066017.1"/>
    </source>
</evidence>
<protein>
    <submittedName>
        <fullName evidence="1">SycD/LcrH family type III secretion system chaperone</fullName>
    </submittedName>
</protein>
<keyword evidence="4" id="KW-1185">Reference proteome</keyword>
<evidence type="ECO:0000313" key="3">
    <source>
        <dbReference type="Proteomes" id="UP000541770"/>
    </source>
</evidence>
<reference evidence="2 4" key="2">
    <citation type="submission" date="2021-08" db="EMBL/GenBank/DDBJ databases">
        <title>Bactericidal Effect of Pseudomonas oryziphila sp. nov., a novel Pseudomonas Species Against Xanthomonas oryzae Reduces Disease Severity of Bacterial Leaf Streak of Rice.</title>
        <authorList>
            <person name="Yang R."/>
            <person name="Li S."/>
            <person name="Li Y."/>
            <person name="Yan Y."/>
            <person name="Fang Y."/>
            <person name="Zou L."/>
            <person name="Chen G."/>
        </authorList>
    </citation>
    <scope>NUCLEOTIDE SEQUENCE [LARGE SCALE GENOMIC DNA]</scope>
    <source>
        <strain evidence="2 4">DSM 17497</strain>
    </source>
</reference>
<gene>
    <name evidence="1" type="ORF">H4C75_14745</name>
    <name evidence="2" type="ORF">K5H97_09700</name>
</gene>
<accession>A0A7W2JVP3</accession>
<evidence type="ECO:0000313" key="4">
    <source>
        <dbReference type="Proteomes" id="UP000825591"/>
    </source>
</evidence>
<dbReference type="InterPro" id="IPR011990">
    <property type="entry name" value="TPR-like_helical_dom_sf"/>
</dbReference>
<name>A0A7W2JVP3_9PSED</name>
<evidence type="ECO:0000313" key="2">
    <source>
        <dbReference type="EMBL" id="QZP28589.1"/>
    </source>
</evidence>
<dbReference type="NCBIfam" id="TIGR02552">
    <property type="entry name" value="LcrH_SycD"/>
    <property type="match status" value="1"/>
</dbReference>